<proteinExistence type="predicted"/>
<accession>A0A1Q5TNB0</accession>
<comment type="caution">
    <text evidence="1">The sequence shown here is derived from an EMBL/GenBank/DDBJ whole genome shotgun (WGS) entry which is preliminary data.</text>
</comment>
<sequence>MRSIPTALFPSSRRNCPFSMSLFSRCPKLLNTCCLLQADFLPIRSSFVNHGCPSLLCTVIVSLSRSICLPALRSAIITRFITTMADSDFLIPISQALCFGTCARYTHSLERCQDLLGSALFSTDSPTPETPVCASDWKKKKIASVPIQKLLPAGSTIPSAQHNQ</sequence>
<dbReference type="Proteomes" id="UP000186268">
    <property type="component" value="Unassembled WGS sequence"/>
</dbReference>
<keyword evidence="2" id="KW-1185">Reference proteome</keyword>
<evidence type="ECO:0000313" key="1">
    <source>
        <dbReference type="EMBL" id="OKP01716.1"/>
    </source>
</evidence>
<name>A0A1Q5TNB0_9GAMM</name>
<protein>
    <submittedName>
        <fullName evidence="1">Uncharacterized protein</fullName>
    </submittedName>
</protein>
<reference evidence="1 2" key="1">
    <citation type="submission" date="2016-09" db="EMBL/GenBank/DDBJ databases">
        <title>Xenorhabdus thuongxuanensis sp. nov. and Xenorhabdus eapokensis sp. nov., isolated from Steinernema species.</title>
        <authorList>
            <person name="Kaempfer P."/>
            <person name="Tobias N.J."/>
            <person name="Phan Ke L."/>
            <person name="Bode H.B."/>
            <person name="Glaeser S.P."/>
        </authorList>
    </citation>
    <scope>NUCLEOTIDE SEQUENCE [LARGE SCALE GENOMIC DNA]</scope>
    <source>
        <strain evidence="1 2">DL20</strain>
    </source>
</reference>
<evidence type="ECO:0000313" key="2">
    <source>
        <dbReference type="Proteomes" id="UP000186268"/>
    </source>
</evidence>
<dbReference type="EMBL" id="MKGQ01000021">
    <property type="protein sequence ID" value="OKP01716.1"/>
    <property type="molecule type" value="Genomic_DNA"/>
</dbReference>
<organism evidence="1 2">
    <name type="scientific">Xenorhabdus eapokensis</name>
    <dbReference type="NCBI Taxonomy" id="1873482"/>
    <lineage>
        <taxon>Bacteria</taxon>
        <taxon>Pseudomonadati</taxon>
        <taxon>Pseudomonadota</taxon>
        <taxon>Gammaproteobacteria</taxon>
        <taxon>Enterobacterales</taxon>
        <taxon>Morganellaceae</taxon>
        <taxon>Xenorhabdus</taxon>
    </lineage>
</organism>
<dbReference type="AlphaFoldDB" id="A0A1Q5TNB0"/>
<gene>
    <name evidence="1" type="ORF">Xedl_02701</name>
</gene>